<dbReference type="PANTHER" id="PTHR46609">
    <property type="entry name" value="EXONUCLEASE, PHAGE-TYPE/RECB, C-TERMINAL DOMAIN-CONTAINING PROTEIN"/>
    <property type="match status" value="1"/>
</dbReference>
<organism evidence="2 3">
    <name type="scientific">Dryococelus australis</name>
    <dbReference type="NCBI Taxonomy" id="614101"/>
    <lineage>
        <taxon>Eukaryota</taxon>
        <taxon>Metazoa</taxon>
        <taxon>Ecdysozoa</taxon>
        <taxon>Arthropoda</taxon>
        <taxon>Hexapoda</taxon>
        <taxon>Insecta</taxon>
        <taxon>Pterygota</taxon>
        <taxon>Neoptera</taxon>
        <taxon>Polyneoptera</taxon>
        <taxon>Phasmatodea</taxon>
        <taxon>Verophasmatodea</taxon>
        <taxon>Anareolatae</taxon>
        <taxon>Phasmatidae</taxon>
        <taxon>Eurycanthinae</taxon>
        <taxon>Dryococelus</taxon>
    </lineage>
</organism>
<dbReference type="InterPro" id="IPR019080">
    <property type="entry name" value="YqaJ_viral_recombinase"/>
</dbReference>
<dbReference type="InterPro" id="IPR011335">
    <property type="entry name" value="Restrct_endonuc-II-like"/>
</dbReference>
<evidence type="ECO:0000313" key="3">
    <source>
        <dbReference type="Proteomes" id="UP001159363"/>
    </source>
</evidence>
<sequence>MRLRTAVTSAIKYRKKQSEKDYNLAVEELRKDIVNSPYQPLGDHSRCSERKYFCDGLPKHGEINPVFKGNSSTRWGTENEQIAIAQFESENPGMFVRQCGLAVDEEFPFLGESPDGLTGDDEIIEVKCPSYAKTILPMDGIGKGKINFMEIKDDKHAITTYTKYRVSCIIHVGIHVILLYELHKV</sequence>
<dbReference type="Proteomes" id="UP001159363">
    <property type="component" value="Chromosome 1"/>
</dbReference>
<keyword evidence="3" id="KW-1185">Reference proteome</keyword>
<gene>
    <name evidence="2" type="ORF">PR048_002076</name>
</gene>
<dbReference type="SUPFAM" id="SSF52980">
    <property type="entry name" value="Restriction endonuclease-like"/>
    <property type="match status" value="1"/>
</dbReference>
<comment type="caution">
    <text evidence="2">The sequence shown here is derived from an EMBL/GenBank/DDBJ whole genome shotgun (WGS) entry which is preliminary data.</text>
</comment>
<dbReference type="EMBL" id="JARBHB010000001">
    <property type="protein sequence ID" value="KAJ8896731.1"/>
    <property type="molecule type" value="Genomic_DNA"/>
</dbReference>
<dbReference type="InterPro" id="IPR051703">
    <property type="entry name" value="NF-kappa-B_Signaling_Reg"/>
</dbReference>
<evidence type="ECO:0000259" key="1">
    <source>
        <dbReference type="Pfam" id="PF09588"/>
    </source>
</evidence>
<protein>
    <recommendedName>
        <fullName evidence="1">YqaJ viral recombinase domain-containing protein</fullName>
    </recommendedName>
</protein>
<name>A0ABQ9IJ81_9NEOP</name>
<dbReference type="InterPro" id="IPR011604">
    <property type="entry name" value="PDDEXK-like_dom_sf"/>
</dbReference>
<feature type="domain" description="YqaJ viral recombinase" evidence="1">
    <location>
        <begin position="67"/>
        <end position="133"/>
    </location>
</feature>
<dbReference type="Gene3D" id="3.90.320.10">
    <property type="match status" value="1"/>
</dbReference>
<evidence type="ECO:0000313" key="2">
    <source>
        <dbReference type="EMBL" id="KAJ8896731.1"/>
    </source>
</evidence>
<dbReference type="PANTHER" id="PTHR46609:SF8">
    <property type="entry name" value="YQAJ VIRAL RECOMBINASE DOMAIN-CONTAINING PROTEIN"/>
    <property type="match status" value="1"/>
</dbReference>
<reference evidence="2 3" key="1">
    <citation type="submission" date="2023-02" db="EMBL/GenBank/DDBJ databases">
        <title>LHISI_Scaffold_Assembly.</title>
        <authorList>
            <person name="Stuart O.P."/>
            <person name="Cleave R."/>
            <person name="Magrath M.J.L."/>
            <person name="Mikheyev A.S."/>
        </authorList>
    </citation>
    <scope>NUCLEOTIDE SEQUENCE [LARGE SCALE GENOMIC DNA]</scope>
    <source>
        <strain evidence="2">Daus_M_001</strain>
        <tissue evidence="2">Leg muscle</tissue>
    </source>
</reference>
<proteinExistence type="predicted"/>
<accession>A0ABQ9IJ81</accession>
<dbReference type="Pfam" id="PF09588">
    <property type="entry name" value="YqaJ"/>
    <property type="match status" value="1"/>
</dbReference>